<evidence type="ECO:0000256" key="5">
    <source>
        <dbReference type="ARBA" id="ARBA00023004"/>
    </source>
</evidence>
<comment type="similarity">
    <text evidence="1">Belongs to the TfdA dioxygenase family.</text>
</comment>
<comment type="caution">
    <text evidence="7">The sequence shown here is derived from an EMBL/GenBank/DDBJ whole genome shotgun (WGS) entry which is preliminary data.</text>
</comment>
<dbReference type="GO" id="GO:0051213">
    <property type="term" value="F:dioxygenase activity"/>
    <property type="evidence" value="ECO:0007669"/>
    <property type="project" value="UniProtKB-KW"/>
</dbReference>
<evidence type="ECO:0000256" key="4">
    <source>
        <dbReference type="ARBA" id="ARBA00023002"/>
    </source>
</evidence>
<dbReference type="Proteomes" id="UP001216253">
    <property type="component" value="Unassembled WGS sequence"/>
</dbReference>
<gene>
    <name evidence="7" type="ORF">PYV00_04565</name>
</gene>
<evidence type="ECO:0000313" key="8">
    <source>
        <dbReference type="Proteomes" id="UP001216253"/>
    </source>
</evidence>
<protein>
    <submittedName>
        <fullName evidence="7">TauD/TfdA family dioxygenase</fullName>
    </submittedName>
</protein>
<keyword evidence="5" id="KW-0408">Iron</keyword>
<keyword evidence="3 7" id="KW-0223">Dioxygenase</keyword>
<evidence type="ECO:0000256" key="1">
    <source>
        <dbReference type="ARBA" id="ARBA00005896"/>
    </source>
</evidence>
<evidence type="ECO:0000259" key="6">
    <source>
        <dbReference type="Pfam" id="PF02668"/>
    </source>
</evidence>
<dbReference type="SUPFAM" id="SSF51197">
    <property type="entry name" value="Clavaminate synthase-like"/>
    <property type="match status" value="1"/>
</dbReference>
<dbReference type="InterPro" id="IPR003819">
    <property type="entry name" value="TauD/TfdA-like"/>
</dbReference>
<dbReference type="Pfam" id="PF02668">
    <property type="entry name" value="TauD"/>
    <property type="match status" value="1"/>
</dbReference>
<keyword evidence="4" id="KW-0560">Oxidoreductase</keyword>
<dbReference type="InterPro" id="IPR051323">
    <property type="entry name" value="AtsK-like"/>
</dbReference>
<keyword evidence="2" id="KW-0479">Metal-binding</keyword>
<name>A0ABT5WLR4_9SPHN</name>
<keyword evidence="8" id="KW-1185">Reference proteome</keyword>
<dbReference type="Gene3D" id="3.60.130.10">
    <property type="entry name" value="Clavaminate synthase-like"/>
    <property type="match status" value="1"/>
</dbReference>
<reference evidence="7 8" key="1">
    <citation type="submission" date="2023-03" db="EMBL/GenBank/DDBJ databases">
        <title>NovoSphingobium album sp. nov. isolated from polycyclic aromatic hydrocarbons- and heavy-metal polluted soil.</title>
        <authorList>
            <person name="Liu Z."/>
            <person name="Wang K."/>
        </authorList>
    </citation>
    <scope>NUCLEOTIDE SEQUENCE [LARGE SCALE GENOMIC DNA]</scope>
    <source>
        <strain evidence="7 8">H3SJ31-1</strain>
    </source>
</reference>
<dbReference type="PANTHER" id="PTHR30468">
    <property type="entry name" value="ALPHA-KETOGLUTARATE-DEPENDENT SULFONATE DIOXYGENASE"/>
    <property type="match status" value="1"/>
</dbReference>
<organism evidence="7 8">
    <name type="scientific">Novosphingobium album</name>
    <name type="common">ex Liu et al. 2023</name>
    <dbReference type="NCBI Taxonomy" id="3031130"/>
    <lineage>
        <taxon>Bacteria</taxon>
        <taxon>Pseudomonadati</taxon>
        <taxon>Pseudomonadota</taxon>
        <taxon>Alphaproteobacteria</taxon>
        <taxon>Sphingomonadales</taxon>
        <taxon>Sphingomonadaceae</taxon>
        <taxon>Novosphingobium</taxon>
    </lineage>
</organism>
<dbReference type="EMBL" id="JARESE010000012">
    <property type="protein sequence ID" value="MDE8650992.1"/>
    <property type="molecule type" value="Genomic_DNA"/>
</dbReference>
<feature type="domain" description="TauD/TfdA-like" evidence="6">
    <location>
        <begin position="21"/>
        <end position="295"/>
    </location>
</feature>
<dbReference type="PANTHER" id="PTHR30468:SF1">
    <property type="entry name" value="ALPHA-KETOGLUTARATE-DEPENDENT SULFONATE DIOXYGENASE"/>
    <property type="match status" value="1"/>
</dbReference>
<proteinExistence type="inferred from homology"/>
<evidence type="ECO:0000313" key="7">
    <source>
        <dbReference type="EMBL" id="MDE8650992.1"/>
    </source>
</evidence>
<evidence type="ECO:0000256" key="3">
    <source>
        <dbReference type="ARBA" id="ARBA00022964"/>
    </source>
</evidence>
<evidence type="ECO:0000256" key="2">
    <source>
        <dbReference type="ARBA" id="ARBA00022723"/>
    </source>
</evidence>
<dbReference type="InterPro" id="IPR042098">
    <property type="entry name" value="TauD-like_sf"/>
</dbReference>
<accession>A0ABT5WLR4</accession>
<sequence>MTLHIRPLDDKLDFGVRISGLTREMTGDEAIRTQINAAFEQAGMIVFENVEPSNAMQLALSNVFGPLKEHPVKSIARVDAEGMPGVIELRSSPDSGGIVEVNGKQVSHWLPWHFDHCYNDELNRAGILRAAKITPAGGLTGFLDGISLYKLFPADLLARIEGAEILYTLNSHYETQRFSNPPDLKVLRSKPMGKDFEAQARAMPRAIHPAIWTRVSGEKVLHVSPYMAEGIVGHEDSAGDALFAEITRAINELAAQCSYHHAWKPTEMLIWDNWRMLHAVSGHDPAHERIMYRTTIKGDYGLGRFENRGVGGRILQDTII</sequence>
<dbReference type="RefSeq" id="WP_275227080.1">
    <property type="nucleotide sequence ID" value="NZ_JARESE010000012.1"/>
</dbReference>